<gene>
    <name evidence="2" type="ORF">A4V09_05190</name>
</gene>
<name>A0A1C7I6K1_9FIRM</name>
<dbReference type="AlphaFoldDB" id="A0A1C7I6K1"/>
<keyword evidence="1" id="KW-0812">Transmembrane</keyword>
<protein>
    <submittedName>
        <fullName evidence="2">Uncharacterized protein</fullName>
    </submittedName>
</protein>
<accession>A0A1C7I6K1</accession>
<dbReference type="KEGG" id="byl:A4V09_05190"/>
<keyword evidence="1" id="KW-0472">Membrane</keyword>
<reference evidence="2" key="1">
    <citation type="submission" date="2017-04" db="EMBL/GenBank/DDBJ databases">
        <title>Complete Genome Sequences of Twelve Strains of a Stable Defined Moderately Diverse Mouse Microbiota 2 (sDMDMm2).</title>
        <authorList>
            <person name="Uchimura Y."/>
            <person name="Wyss M."/>
            <person name="Brugiroux S."/>
            <person name="Limenitakis J.P."/>
            <person name="Stecher B."/>
            <person name="McCoy K.D."/>
            <person name="Macpherson A.J."/>
        </authorList>
    </citation>
    <scope>NUCLEOTIDE SEQUENCE</scope>
    <source>
        <strain evidence="2">YL58</strain>
    </source>
</reference>
<evidence type="ECO:0000256" key="1">
    <source>
        <dbReference type="SAM" id="Phobius"/>
    </source>
</evidence>
<proteinExistence type="predicted"/>
<dbReference type="OrthoDB" id="9806223at2"/>
<feature type="transmembrane region" description="Helical" evidence="1">
    <location>
        <begin position="41"/>
        <end position="62"/>
    </location>
</feature>
<organism evidence="2 3">
    <name type="scientific">Blautia pseudococcoides</name>
    <dbReference type="NCBI Taxonomy" id="1796616"/>
    <lineage>
        <taxon>Bacteria</taxon>
        <taxon>Bacillati</taxon>
        <taxon>Bacillota</taxon>
        <taxon>Clostridia</taxon>
        <taxon>Lachnospirales</taxon>
        <taxon>Lachnospiraceae</taxon>
        <taxon>Blautia</taxon>
    </lineage>
</organism>
<feature type="transmembrane region" description="Helical" evidence="1">
    <location>
        <begin position="12"/>
        <end position="29"/>
    </location>
</feature>
<keyword evidence="3" id="KW-1185">Reference proteome</keyword>
<keyword evidence="1" id="KW-1133">Transmembrane helix</keyword>
<sequence length="91" mass="10571">MEKKYYGAIDGLRKIAAIGILMMLMAANNDYYMSGFIYERIISSFTNFVFLFMTVSAFGMCCGNYEKVMINRISVSDFNKKRFQKILPFLQ</sequence>
<dbReference type="Proteomes" id="UP000092574">
    <property type="component" value="Chromosome"/>
</dbReference>
<dbReference type="RefSeq" id="WP_065541417.1">
    <property type="nucleotide sequence ID" value="NZ_CP015405.2"/>
</dbReference>
<dbReference type="EMBL" id="CP015405">
    <property type="protein sequence ID" value="ANU75205.1"/>
    <property type="molecule type" value="Genomic_DNA"/>
</dbReference>
<dbReference type="STRING" id="1796616.A4V09_05190"/>
<evidence type="ECO:0000313" key="2">
    <source>
        <dbReference type="EMBL" id="ANU75205.1"/>
    </source>
</evidence>
<evidence type="ECO:0000313" key="3">
    <source>
        <dbReference type="Proteomes" id="UP000092574"/>
    </source>
</evidence>